<dbReference type="EMBL" id="LVYD01000044">
    <property type="protein sequence ID" value="OQP63792.1"/>
    <property type="molecule type" value="Genomic_DNA"/>
</dbReference>
<sequence>MPAFQSTFEELLQSWQLRLQDAEARETGWPARLETCIRICEESLLELRQWVMQSSFPGRDCEIYFFKQVKPVVMARYIYYQKIYRLHIGYFNGSGLLAKERLEKELHDIARYFTDNDHFYSYYRNGSTHHDELYFVRGQYDWRICPEVNHFDSLFSTSGDGKLAELMAYELLMKYVDGMLNPSPKLIEPAPLCGVTASRPAAETLQCTASRTDVVELGYALHAAGFFNNGRASIKDIMDLLSDVLQVNLRNHSHTFFQIRERKINVTKYLDELKIGLVRYLDQLDQLK</sequence>
<organism evidence="1 2">
    <name type="scientific">Niastella vici</name>
    <dbReference type="NCBI Taxonomy" id="1703345"/>
    <lineage>
        <taxon>Bacteria</taxon>
        <taxon>Pseudomonadati</taxon>
        <taxon>Bacteroidota</taxon>
        <taxon>Chitinophagia</taxon>
        <taxon>Chitinophagales</taxon>
        <taxon>Chitinophagaceae</taxon>
        <taxon>Niastella</taxon>
    </lineage>
</organism>
<dbReference type="Pfam" id="PF09357">
    <property type="entry name" value="RteC"/>
    <property type="match status" value="1"/>
</dbReference>
<gene>
    <name evidence="1" type="ORF">A3860_22905</name>
</gene>
<name>A0A1V9FZN1_9BACT</name>
<dbReference type="STRING" id="1703345.A3860_22905"/>
<comment type="caution">
    <text evidence="1">The sequence shown here is derived from an EMBL/GenBank/DDBJ whole genome shotgun (WGS) entry which is preliminary data.</text>
</comment>
<dbReference type="RefSeq" id="WP_081147453.1">
    <property type="nucleotide sequence ID" value="NZ_LVYD01000044.1"/>
</dbReference>
<evidence type="ECO:0000313" key="2">
    <source>
        <dbReference type="Proteomes" id="UP000192796"/>
    </source>
</evidence>
<keyword evidence="2" id="KW-1185">Reference proteome</keyword>
<accession>A0A1V9FZN1</accession>
<protein>
    <recommendedName>
        <fullName evidence="3">Tetracycline regulation of excision, RteC</fullName>
    </recommendedName>
</protein>
<proteinExistence type="predicted"/>
<dbReference type="OrthoDB" id="790983at2"/>
<dbReference type="AlphaFoldDB" id="A0A1V9FZN1"/>
<dbReference type="InterPro" id="IPR018534">
    <property type="entry name" value="Tet_reg_excision_RteC"/>
</dbReference>
<evidence type="ECO:0000313" key="1">
    <source>
        <dbReference type="EMBL" id="OQP63792.1"/>
    </source>
</evidence>
<evidence type="ECO:0008006" key="3">
    <source>
        <dbReference type="Google" id="ProtNLM"/>
    </source>
</evidence>
<dbReference type="Proteomes" id="UP000192796">
    <property type="component" value="Unassembled WGS sequence"/>
</dbReference>
<reference evidence="1 2" key="1">
    <citation type="submission" date="2016-03" db="EMBL/GenBank/DDBJ databases">
        <title>Niastella vici sp. nov., isolated from farmland soil.</title>
        <authorList>
            <person name="Chen L."/>
            <person name="Wang D."/>
            <person name="Yang S."/>
            <person name="Wang G."/>
        </authorList>
    </citation>
    <scope>NUCLEOTIDE SEQUENCE [LARGE SCALE GENOMIC DNA]</scope>
    <source>
        <strain evidence="1 2">DJ57</strain>
    </source>
</reference>